<evidence type="ECO:0000259" key="3">
    <source>
        <dbReference type="PROSITE" id="PS01031"/>
    </source>
</evidence>
<feature type="domain" description="SHSP" evidence="3">
    <location>
        <begin position="24"/>
        <end position="136"/>
    </location>
</feature>
<comment type="caution">
    <text evidence="4">The sequence shown here is derived from an EMBL/GenBank/DDBJ whole genome shotgun (WGS) entry which is preliminary data.</text>
</comment>
<organism evidence="4">
    <name type="scientific">Haloferax sp. CBA1149</name>
    <dbReference type="NCBI Taxonomy" id="2650753"/>
    <lineage>
        <taxon>Archaea</taxon>
        <taxon>Methanobacteriati</taxon>
        <taxon>Methanobacteriota</taxon>
        <taxon>Stenosarchaea group</taxon>
        <taxon>Halobacteria</taxon>
        <taxon>Halobacteriales</taxon>
        <taxon>Haloferacaceae</taxon>
        <taxon>Haloferax</taxon>
    </lineage>
</organism>
<proteinExistence type="inferred from homology"/>
<dbReference type="PROSITE" id="PS01031">
    <property type="entry name" value="SHSP"/>
    <property type="match status" value="1"/>
</dbReference>
<dbReference type="SUPFAM" id="SSF49764">
    <property type="entry name" value="HSP20-like chaperones"/>
    <property type="match status" value="1"/>
</dbReference>
<dbReference type="EMBL" id="VZUS01000001">
    <property type="protein sequence ID" value="KAB1186746.1"/>
    <property type="molecule type" value="Genomic_DNA"/>
</dbReference>
<dbReference type="Gene3D" id="2.60.40.790">
    <property type="match status" value="1"/>
</dbReference>
<evidence type="ECO:0000256" key="1">
    <source>
        <dbReference type="PROSITE-ProRule" id="PRU00285"/>
    </source>
</evidence>
<dbReference type="RefSeq" id="WP_151134726.1">
    <property type="nucleotide sequence ID" value="NZ_VZUS01000001.1"/>
</dbReference>
<dbReference type="NCBIfam" id="NF041799">
    <property type="entry name" value="Hsp14"/>
    <property type="match status" value="1"/>
</dbReference>
<dbReference type="Pfam" id="PF00011">
    <property type="entry name" value="HSP20"/>
    <property type="match status" value="1"/>
</dbReference>
<dbReference type="InterPro" id="IPR031107">
    <property type="entry name" value="Small_HSP"/>
</dbReference>
<name>A0A643JZT1_9EURY</name>
<comment type="similarity">
    <text evidence="1 2">Belongs to the small heat shock protein (HSP20) family.</text>
</comment>
<reference evidence="4" key="1">
    <citation type="submission" date="2019-09" db="EMBL/GenBank/DDBJ databases">
        <title>Genomic analysis of Haloferax sp. CBA1149.</title>
        <authorList>
            <person name="Roh S.W."/>
        </authorList>
    </citation>
    <scope>NUCLEOTIDE SEQUENCE</scope>
    <source>
        <strain evidence="4">CBA1149</strain>
    </source>
</reference>
<dbReference type="CDD" id="cd06464">
    <property type="entry name" value="ACD_sHsps-like"/>
    <property type="match status" value="1"/>
</dbReference>
<dbReference type="InterPro" id="IPR008978">
    <property type="entry name" value="HSP20-like_chaperone"/>
</dbReference>
<dbReference type="InterPro" id="IPR002068">
    <property type="entry name" value="A-crystallin/Hsp20_dom"/>
</dbReference>
<dbReference type="AlphaFoldDB" id="A0A643JZT1"/>
<dbReference type="PANTHER" id="PTHR11527">
    <property type="entry name" value="HEAT-SHOCK PROTEIN 20 FAMILY MEMBER"/>
    <property type="match status" value="1"/>
</dbReference>
<evidence type="ECO:0000313" key="4">
    <source>
        <dbReference type="EMBL" id="KAB1186746.1"/>
    </source>
</evidence>
<sequence length="136" mass="15420">MQRNPFDEIEDLFDRMGRSFEDSGLTRFQDISIDVLDADETIEVVADLPGFEKDDLNVSVRGRQLSIAAEREASTDVDEENYIRHERTQRSVSRSLTLPAEVKRDEVTASYRNGVLTVTLPKAEPDADDSRSIDIE</sequence>
<accession>A0A643JZT1</accession>
<evidence type="ECO:0000256" key="2">
    <source>
        <dbReference type="RuleBase" id="RU003616"/>
    </source>
</evidence>
<protein>
    <submittedName>
        <fullName evidence="4">Hsp20/alpha crystallin family protein</fullName>
    </submittedName>
</protein>
<gene>
    <name evidence="4" type="ORF">Hfx1149_01380</name>
</gene>